<gene>
    <name evidence="2" type="ORF">ODALV1_LOCUS25954</name>
</gene>
<dbReference type="EMBL" id="CAXLJM020000108">
    <property type="protein sequence ID" value="CAL8135373.1"/>
    <property type="molecule type" value="Genomic_DNA"/>
</dbReference>
<evidence type="ECO:0000313" key="3">
    <source>
        <dbReference type="Proteomes" id="UP001642540"/>
    </source>
</evidence>
<reference evidence="2 3" key="1">
    <citation type="submission" date="2024-08" db="EMBL/GenBank/DDBJ databases">
        <authorList>
            <person name="Cucini C."/>
            <person name="Frati F."/>
        </authorList>
    </citation>
    <scope>NUCLEOTIDE SEQUENCE [LARGE SCALE GENOMIC DNA]</scope>
</reference>
<keyword evidence="3" id="KW-1185">Reference proteome</keyword>
<protein>
    <submittedName>
        <fullName evidence="2">Uncharacterized protein</fullName>
    </submittedName>
</protein>
<organism evidence="2 3">
    <name type="scientific">Orchesella dallaii</name>
    <dbReference type="NCBI Taxonomy" id="48710"/>
    <lineage>
        <taxon>Eukaryota</taxon>
        <taxon>Metazoa</taxon>
        <taxon>Ecdysozoa</taxon>
        <taxon>Arthropoda</taxon>
        <taxon>Hexapoda</taxon>
        <taxon>Collembola</taxon>
        <taxon>Entomobryomorpha</taxon>
        <taxon>Entomobryoidea</taxon>
        <taxon>Orchesellidae</taxon>
        <taxon>Orchesellinae</taxon>
        <taxon>Orchesella</taxon>
    </lineage>
</organism>
<proteinExistence type="predicted"/>
<sequence length="189" mass="21067">MTGKLSLSKEENQLFVIMYLKGIGKDSERAGGDRVEKRDRDKPERKNGESGDGQTDSRRGERGGRGGLRRGWRGGGRGGEQIIVVKKTKSRVDPVVGLVGLLMDLAEEEEVVVVECSQAERGDVMTIIALTYGKIAKLKQHLMLHLLKLITGMNFSNLKTGIMRSTPVLWQIQKYLHHPLRLLQVGLHL</sequence>
<evidence type="ECO:0000256" key="1">
    <source>
        <dbReference type="SAM" id="MobiDB-lite"/>
    </source>
</evidence>
<feature type="region of interest" description="Disordered" evidence="1">
    <location>
        <begin position="26"/>
        <end position="74"/>
    </location>
</feature>
<accession>A0ABP1RTD0</accession>
<dbReference type="Proteomes" id="UP001642540">
    <property type="component" value="Unassembled WGS sequence"/>
</dbReference>
<evidence type="ECO:0000313" key="2">
    <source>
        <dbReference type="EMBL" id="CAL8135373.1"/>
    </source>
</evidence>
<name>A0ABP1RTD0_9HEXA</name>
<feature type="compositionally biased region" description="Basic and acidic residues" evidence="1">
    <location>
        <begin position="26"/>
        <end position="64"/>
    </location>
</feature>
<comment type="caution">
    <text evidence="2">The sequence shown here is derived from an EMBL/GenBank/DDBJ whole genome shotgun (WGS) entry which is preliminary data.</text>
</comment>